<sequence>MQLEEGTAVALDFSKLDKVASKKCDVVPVVVQDSRTGAVLIAAYVNEQALAETLKQRVCCLWSTSRNELWVKGATSGDTLDLDDVRINCEQNSLLFLCTPRRKGACHTKDQATGVSRVSCYYRRVSANADGGLVLSHVPPGEGGTDSSQMVSLRTAGLFVVAAAAAASFITAAALRRR</sequence>
<dbReference type="Gene3D" id="3.10.20.810">
    <property type="entry name" value="Phosphoribosyl-AMP cyclohydrolase"/>
    <property type="match status" value="1"/>
</dbReference>
<keyword evidence="7" id="KW-0812">Transmembrane</keyword>
<evidence type="ECO:0000313" key="9">
    <source>
        <dbReference type="EMBL" id="CAD8502909.1"/>
    </source>
</evidence>
<proteinExistence type="predicted"/>
<evidence type="ECO:0000256" key="4">
    <source>
        <dbReference type="ARBA" id="ARBA00022605"/>
    </source>
</evidence>
<feature type="transmembrane region" description="Helical" evidence="7">
    <location>
        <begin position="156"/>
        <end position="175"/>
    </location>
</feature>
<evidence type="ECO:0000256" key="2">
    <source>
        <dbReference type="ARBA" id="ARBA00005169"/>
    </source>
</evidence>
<keyword evidence="4" id="KW-0028">Amino-acid biosynthesis</keyword>
<dbReference type="SUPFAM" id="SSF141734">
    <property type="entry name" value="HisI-like"/>
    <property type="match status" value="1"/>
</dbReference>
<dbReference type="PANTHER" id="PTHR42945">
    <property type="entry name" value="HISTIDINE BIOSYNTHESIS BIFUNCTIONAL PROTEIN"/>
    <property type="match status" value="1"/>
</dbReference>
<keyword evidence="5" id="KW-0378">Hydrolase</keyword>
<dbReference type="InterPro" id="IPR038019">
    <property type="entry name" value="PRib_AMP_CycHydrolase_sf"/>
</dbReference>
<dbReference type="Pfam" id="PF01502">
    <property type="entry name" value="PRA-CH"/>
    <property type="match status" value="1"/>
</dbReference>
<comment type="pathway">
    <text evidence="2">Amino-acid biosynthesis; L-histidine biosynthesis; L-histidine from 5-phospho-alpha-D-ribose 1-diphosphate: step 3/9.</text>
</comment>
<organism evidence="9">
    <name type="scientific">Phaeocystis antarctica</name>
    <dbReference type="NCBI Taxonomy" id="33657"/>
    <lineage>
        <taxon>Eukaryota</taxon>
        <taxon>Haptista</taxon>
        <taxon>Haptophyta</taxon>
        <taxon>Prymnesiophyceae</taxon>
        <taxon>Phaeocystales</taxon>
        <taxon>Phaeocystaceae</taxon>
        <taxon>Phaeocystis</taxon>
    </lineage>
</organism>
<name>A0A7S0F3Q9_9EUKA</name>
<evidence type="ECO:0000256" key="6">
    <source>
        <dbReference type="ARBA" id="ARBA00023102"/>
    </source>
</evidence>
<dbReference type="UniPathway" id="UPA00031">
    <property type="reaction ID" value="UER00008"/>
</dbReference>
<gene>
    <name evidence="9" type="ORF">PANT1444_LOCUS16889</name>
</gene>
<dbReference type="GO" id="GO:0000105">
    <property type="term" value="P:L-histidine biosynthetic process"/>
    <property type="evidence" value="ECO:0007669"/>
    <property type="project" value="UniProtKB-UniPathway"/>
</dbReference>
<reference evidence="9" key="1">
    <citation type="submission" date="2021-01" db="EMBL/GenBank/DDBJ databases">
        <authorList>
            <person name="Corre E."/>
            <person name="Pelletier E."/>
            <person name="Niang G."/>
            <person name="Scheremetjew M."/>
            <person name="Finn R."/>
            <person name="Kale V."/>
            <person name="Holt S."/>
            <person name="Cochrane G."/>
            <person name="Meng A."/>
            <person name="Brown T."/>
            <person name="Cohen L."/>
        </authorList>
    </citation>
    <scope>NUCLEOTIDE SEQUENCE</scope>
    <source>
        <strain evidence="9">CCMP1374</strain>
    </source>
</reference>
<dbReference type="InterPro" id="IPR002496">
    <property type="entry name" value="PRib_AMP_CycHydrolase_dom"/>
</dbReference>
<protein>
    <recommendedName>
        <fullName evidence="3">phosphoribosyl-AMP cyclohydrolase</fullName>
        <ecNumber evidence="3">3.5.4.19</ecNumber>
    </recommendedName>
</protein>
<keyword evidence="7" id="KW-0472">Membrane</keyword>
<dbReference type="PANTHER" id="PTHR42945:SF1">
    <property type="entry name" value="HISTIDINE BIOSYNTHESIS BIFUNCTIONAL PROTEIN HIS7"/>
    <property type="match status" value="1"/>
</dbReference>
<dbReference type="AlphaFoldDB" id="A0A7S0F3Q9"/>
<dbReference type="EC" id="3.5.4.19" evidence="3"/>
<evidence type="ECO:0000256" key="1">
    <source>
        <dbReference type="ARBA" id="ARBA00000024"/>
    </source>
</evidence>
<evidence type="ECO:0000256" key="5">
    <source>
        <dbReference type="ARBA" id="ARBA00022801"/>
    </source>
</evidence>
<keyword evidence="7" id="KW-1133">Transmembrane helix</keyword>
<keyword evidence="6" id="KW-0368">Histidine biosynthesis</keyword>
<accession>A0A7S0F3Q9</accession>
<feature type="domain" description="Phosphoribosyl-AMP cyclohydrolase" evidence="8">
    <location>
        <begin position="42"/>
        <end position="111"/>
    </location>
</feature>
<evidence type="ECO:0000256" key="3">
    <source>
        <dbReference type="ARBA" id="ARBA00012721"/>
    </source>
</evidence>
<dbReference type="EMBL" id="HBEP01029825">
    <property type="protein sequence ID" value="CAD8502909.1"/>
    <property type="molecule type" value="Transcribed_RNA"/>
</dbReference>
<evidence type="ECO:0000256" key="7">
    <source>
        <dbReference type="SAM" id="Phobius"/>
    </source>
</evidence>
<evidence type="ECO:0000259" key="8">
    <source>
        <dbReference type="Pfam" id="PF01502"/>
    </source>
</evidence>
<comment type="catalytic activity">
    <reaction evidence="1">
        <text>1-(5-phospho-beta-D-ribosyl)-5'-AMP + H2O = 1-(5-phospho-beta-D-ribosyl)-5-[(5-phospho-beta-D-ribosylamino)methylideneamino]imidazole-4-carboxamide</text>
        <dbReference type="Rhea" id="RHEA:20049"/>
        <dbReference type="ChEBI" id="CHEBI:15377"/>
        <dbReference type="ChEBI" id="CHEBI:58435"/>
        <dbReference type="ChEBI" id="CHEBI:59457"/>
        <dbReference type="EC" id="3.5.4.19"/>
    </reaction>
</comment>
<dbReference type="GO" id="GO:0004635">
    <property type="term" value="F:phosphoribosyl-AMP cyclohydrolase activity"/>
    <property type="evidence" value="ECO:0007669"/>
    <property type="project" value="UniProtKB-EC"/>
</dbReference>